<evidence type="ECO:0000313" key="4">
    <source>
        <dbReference type="Proteomes" id="UP000051884"/>
    </source>
</evidence>
<organism evidence="3 4">
    <name type="scientific">Paucilactobacillus hokkaidonensis</name>
    <dbReference type="NCBI Taxonomy" id="1193095"/>
    <lineage>
        <taxon>Bacteria</taxon>
        <taxon>Bacillati</taxon>
        <taxon>Bacillota</taxon>
        <taxon>Bacilli</taxon>
        <taxon>Lactobacillales</taxon>
        <taxon>Lactobacillaceae</taxon>
        <taxon>Paucilactobacillus</taxon>
    </lineage>
</organism>
<protein>
    <submittedName>
        <fullName evidence="3">Aspartate racemase</fullName>
    </submittedName>
</protein>
<dbReference type="Gene3D" id="3.40.50.1860">
    <property type="match status" value="2"/>
</dbReference>
<gene>
    <name evidence="3" type="ORF">IV59_GL000639</name>
</gene>
<dbReference type="Proteomes" id="UP000051884">
    <property type="component" value="Unassembled WGS sequence"/>
</dbReference>
<dbReference type="PANTHER" id="PTHR21198">
    <property type="entry name" value="GLUTAMATE RACEMASE"/>
    <property type="match status" value="1"/>
</dbReference>
<evidence type="ECO:0000256" key="2">
    <source>
        <dbReference type="ARBA" id="ARBA00023235"/>
    </source>
</evidence>
<dbReference type="NCBIfam" id="TIGR00035">
    <property type="entry name" value="asp_race"/>
    <property type="match status" value="1"/>
</dbReference>
<sequence>MDGERMLSTMQKFFTVLGGMGSLATESYVRLLNKRTPTKKDQDYLDYIVVNHATIPDRSTYILDHNAEDPTPSLVEDIKQQSLLKPAFFVLICNSAHYFYDDMQKATDIPILHMPKIAIEEIKHIKPTAKRVGLIGTPGTIKVGIYNKFIEENGYELIKPTQEIIEATEDLIFNDIKKKGQVDAAKYHALLQQMIEQQKCDIVVLGCTELSLAQEQAPDHNYPIVDAQSIIVDKSIKMGLALRQTTIDN</sequence>
<accession>A0ABR5Q4Y7</accession>
<dbReference type="InterPro" id="IPR018187">
    <property type="entry name" value="Asp/Glu_racemase_AS_1"/>
</dbReference>
<name>A0ABR5Q4Y7_9LACO</name>
<dbReference type="Pfam" id="PF01177">
    <property type="entry name" value="Asp_Glu_race"/>
    <property type="match status" value="1"/>
</dbReference>
<dbReference type="SUPFAM" id="SSF53681">
    <property type="entry name" value="Aspartate/glutamate racemase"/>
    <property type="match status" value="2"/>
</dbReference>
<keyword evidence="2" id="KW-0413">Isomerase</keyword>
<dbReference type="PROSITE" id="PS00923">
    <property type="entry name" value="ASP_GLU_RACEMASE_1"/>
    <property type="match status" value="1"/>
</dbReference>
<dbReference type="InterPro" id="IPR004380">
    <property type="entry name" value="Asp_race"/>
</dbReference>
<comment type="similarity">
    <text evidence="1">Belongs to the aspartate/glutamate racemases family.</text>
</comment>
<comment type="caution">
    <text evidence="3">The sequence shown here is derived from an EMBL/GenBank/DDBJ whole genome shotgun (WGS) entry which is preliminary data.</text>
</comment>
<evidence type="ECO:0000256" key="1">
    <source>
        <dbReference type="ARBA" id="ARBA00007847"/>
    </source>
</evidence>
<dbReference type="PANTHER" id="PTHR21198:SF7">
    <property type="entry name" value="ASPARTATE-GLUTAMATE RACEMASE FAMILY"/>
    <property type="match status" value="1"/>
</dbReference>
<evidence type="ECO:0000313" key="3">
    <source>
        <dbReference type="EMBL" id="KRO09426.1"/>
    </source>
</evidence>
<dbReference type="InterPro" id="IPR015942">
    <property type="entry name" value="Asp/Glu/hydantoin_racemase"/>
</dbReference>
<reference evidence="3 4" key="1">
    <citation type="journal article" date="2015" name="Genome Announc.">
        <title>Expanding the biotechnology potential of lactobacilli through comparative genomics of 213 strains and associated genera.</title>
        <authorList>
            <person name="Sun Z."/>
            <person name="Harris H.M."/>
            <person name="McCann A."/>
            <person name="Guo C."/>
            <person name="Argimon S."/>
            <person name="Zhang W."/>
            <person name="Yang X."/>
            <person name="Jeffery I.B."/>
            <person name="Cooney J.C."/>
            <person name="Kagawa T.F."/>
            <person name="Liu W."/>
            <person name="Song Y."/>
            <person name="Salvetti E."/>
            <person name="Wrobel A."/>
            <person name="Rasinkangas P."/>
            <person name="Parkhill J."/>
            <person name="Rea M.C."/>
            <person name="O'Sullivan O."/>
            <person name="Ritari J."/>
            <person name="Douillard F.P."/>
            <person name="Paul Ross R."/>
            <person name="Yang R."/>
            <person name="Briner A.E."/>
            <person name="Felis G.E."/>
            <person name="de Vos W.M."/>
            <person name="Barrangou R."/>
            <person name="Klaenhammer T.R."/>
            <person name="Caufield P.W."/>
            <person name="Cui Y."/>
            <person name="Zhang H."/>
            <person name="O'Toole P.W."/>
        </authorList>
    </citation>
    <scope>NUCLEOTIDE SEQUENCE [LARGE SCALE GENOMIC DNA]</scope>
    <source>
        <strain evidence="3 4">DSM 26202</strain>
    </source>
</reference>
<dbReference type="EMBL" id="JQCH01000016">
    <property type="protein sequence ID" value="KRO09426.1"/>
    <property type="molecule type" value="Genomic_DNA"/>
</dbReference>
<keyword evidence="4" id="KW-1185">Reference proteome</keyword>
<proteinExistence type="inferred from homology"/>
<dbReference type="InterPro" id="IPR001920">
    <property type="entry name" value="Asp/Glu_race"/>
</dbReference>